<reference evidence="1" key="1">
    <citation type="submission" date="2020-05" db="EMBL/GenBank/DDBJ databases">
        <title>Mycena genomes resolve the evolution of fungal bioluminescence.</title>
        <authorList>
            <person name="Tsai I.J."/>
        </authorList>
    </citation>
    <scope>NUCLEOTIDE SEQUENCE</scope>
    <source>
        <strain evidence="1">CCC161011</strain>
    </source>
</reference>
<dbReference type="AlphaFoldDB" id="A0A8H7CNI0"/>
<sequence length="129" mass="14104">MAANFVPPPMKTWAEYHLSSILKATTQNEFNDAFDAFLSMKATITVNGRHLSREEYKKMLQGEKVLESGASVDFRSAVDVPADGNSVQTGVVGLFYTATIREKIRRLSGRALYFPIQLASAADEGGTGK</sequence>
<gene>
    <name evidence="1" type="ORF">MVEN_01832400</name>
</gene>
<dbReference type="Proteomes" id="UP000620124">
    <property type="component" value="Unassembled WGS sequence"/>
</dbReference>
<accession>A0A8H7CNI0</accession>
<proteinExistence type="predicted"/>
<name>A0A8H7CNI0_9AGAR</name>
<evidence type="ECO:0000313" key="2">
    <source>
        <dbReference type="Proteomes" id="UP000620124"/>
    </source>
</evidence>
<evidence type="ECO:0000313" key="1">
    <source>
        <dbReference type="EMBL" id="KAF7342432.1"/>
    </source>
</evidence>
<dbReference type="EMBL" id="JACAZI010000017">
    <property type="protein sequence ID" value="KAF7342432.1"/>
    <property type="molecule type" value="Genomic_DNA"/>
</dbReference>
<organism evidence="1 2">
    <name type="scientific">Mycena venus</name>
    <dbReference type="NCBI Taxonomy" id="2733690"/>
    <lineage>
        <taxon>Eukaryota</taxon>
        <taxon>Fungi</taxon>
        <taxon>Dikarya</taxon>
        <taxon>Basidiomycota</taxon>
        <taxon>Agaricomycotina</taxon>
        <taxon>Agaricomycetes</taxon>
        <taxon>Agaricomycetidae</taxon>
        <taxon>Agaricales</taxon>
        <taxon>Marasmiineae</taxon>
        <taxon>Mycenaceae</taxon>
        <taxon>Mycena</taxon>
    </lineage>
</organism>
<comment type="caution">
    <text evidence="1">The sequence shown here is derived from an EMBL/GenBank/DDBJ whole genome shotgun (WGS) entry which is preliminary data.</text>
</comment>
<protein>
    <submittedName>
        <fullName evidence="1">Uncharacterized protein</fullName>
    </submittedName>
</protein>
<dbReference type="OrthoDB" id="3188871at2759"/>
<keyword evidence="2" id="KW-1185">Reference proteome</keyword>